<keyword evidence="2" id="KW-1185">Reference proteome</keyword>
<sequence length="76" mass="8826">MLKIDTKTASEHRHTILHNSRNTLGEINMRYRELLDTQKIKPSDFKQKLANLPESSLLEGYLILEPTHQKVLETVV</sequence>
<accession>A0A563VV75</accession>
<dbReference type="Proteomes" id="UP000320055">
    <property type="component" value="Unassembled WGS sequence"/>
</dbReference>
<dbReference type="OrthoDB" id="7025931at2"/>
<proteinExistence type="predicted"/>
<dbReference type="RefSeq" id="WP_144874065.1">
    <property type="nucleotide sequence ID" value="NZ_LR214061.1"/>
</dbReference>
<dbReference type="EMBL" id="CAACVJ010000251">
    <property type="protein sequence ID" value="VEP15310.1"/>
    <property type="molecule type" value="Genomic_DNA"/>
</dbReference>
<protein>
    <submittedName>
        <fullName evidence="1">Uncharacterized protein</fullName>
    </submittedName>
</protein>
<gene>
    <name evidence="1" type="ORF">H1P_3240012</name>
</gene>
<dbReference type="AlphaFoldDB" id="A0A563VV75"/>
<name>A0A563VV75_9CYAN</name>
<organism evidence="1 2">
    <name type="scientific">Hyella patelloides LEGE 07179</name>
    <dbReference type="NCBI Taxonomy" id="945734"/>
    <lineage>
        <taxon>Bacteria</taxon>
        <taxon>Bacillati</taxon>
        <taxon>Cyanobacteriota</taxon>
        <taxon>Cyanophyceae</taxon>
        <taxon>Pleurocapsales</taxon>
        <taxon>Hyellaceae</taxon>
        <taxon>Hyella</taxon>
    </lineage>
</organism>
<evidence type="ECO:0000313" key="2">
    <source>
        <dbReference type="Proteomes" id="UP000320055"/>
    </source>
</evidence>
<evidence type="ECO:0000313" key="1">
    <source>
        <dbReference type="EMBL" id="VEP15310.1"/>
    </source>
</evidence>
<reference evidence="1 2" key="1">
    <citation type="submission" date="2019-01" db="EMBL/GenBank/DDBJ databases">
        <authorList>
            <person name="Brito A."/>
        </authorList>
    </citation>
    <scope>NUCLEOTIDE SEQUENCE [LARGE SCALE GENOMIC DNA]</scope>
    <source>
        <strain evidence="1">1</strain>
    </source>
</reference>